<dbReference type="GO" id="GO:0005548">
    <property type="term" value="F:phospholipid transporter activity"/>
    <property type="evidence" value="ECO:0007669"/>
    <property type="project" value="TreeGrafter"/>
</dbReference>
<dbReference type="AlphaFoldDB" id="H0E5R3"/>
<feature type="transmembrane region" description="Helical" evidence="1">
    <location>
        <begin position="213"/>
        <end position="235"/>
    </location>
</feature>
<sequence length="284" mass="29841">MDRTIDNGAGRPPASTRPAPRRAWLDGRLAGATLQAGGMLQLAGQAFWRGFRPPYDYGPELVEQLRFALRISLFPLVLTAFALSFGPAGIQASNFLGLFGALDRLGGVYVIVVIREFAPLVTAIVVAGVAGTAICADLGARRVREEIDALEVLGIDTVRALVVPRLFAIVIVCVLFDVFALLAGVLGAVLVVVQNHAPVGPFFSTFFSSATTLELAASFVKCAIYGVMIAIVCCYKGINASGGAAGVGRAVNQSVVVAFLATGAINYVFTQLLLATNPILSEVR</sequence>
<dbReference type="PANTHER" id="PTHR30188:SF4">
    <property type="entry name" value="PROTEIN TRIGALACTOSYLDIACYLGLYCEROL 1, CHLOROPLASTIC"/>
    <property type="match status" value="1"/>
</dbReference>
<name>H0E5R3_9ACTN</name>
<gene>
    <name evidence="2" type="ORF">PAI11_21620</name>
</gene>
<dbReference type="EMBL" id="AGUD01000192">
    <property type="protein sequence ID" value="EHN11026.1"/>
    <property type="molecule type" value="Genomic_DNA"/>
</dbReference>
<dbReference type="RefSeq" id="WP_007574761.1">
    <property type="nucleotide sequence ID" value="NZ_AGUD01000192.1"/>
</dbReference>
<feature type="transmembrane region" description="Helical" evidence="1">
    <location>
        <begin position="120"/>
        <end position="140"/>
    </location>
</feature>
<reference evidence="2 3" key="1">
    <citation type="journal article" date="2013" name="Biodegradation">
        <title>Quantitative proteomic analysis of ibuprofen-degrading Patulibacter sp. strain I11.</title>
        <authorList>
            <person name="Almeida B."/>
            <person name="Kjeldal H."/>
            <person name="Lolas I."/>
            <person name="Knudsen A.D."/>
            <person name="Carvalho G."/>
            <person name="Nielsen K.L."/>
            <person name="Barreto Crespo M.T."/>
            <person name="Stensballe A."/>
            <person name="Nielsen J.L."/>
        </authorList>
    </citation>
    <scope>NUCLEOTIDE SEQUENCE [LARGE SCALE GENOMIC DNA]</scope>
    <source>
        <strain evidence="2 3">I11</strain>
    </source>
</reference>
<accession>H0E5R3</accession>
<evidence type="ECO:0000256" key="1">
    <source>
        <dbReference type="SAM" id="Phobius"/>
    </source>
</evidence>
<dbReference type="GO" id="GO:0043190">
    <property type="term" value="C:ATP-binding cassette (ABC) transporter complex"/>
    <property type="evidence" value="ECO:0007669"/>
    <property type="project" value="InterPro"/>
</dbReference>
<dbReference type="InterPro" id="IPR030802">
    <property type="entry name" value="Permease_MalE"/>
</dbReference>
<protein>
    <submittedName>
        <fullName evidence="2">Putative ABC-transporter integral membrane protein</fullName>
    </submittedName>
</protein>
<dbReference type="PANTHER" id="PTHR30188">
    <property type="entry name" value="ABC TRANSPORTER PERMEASE PROTEIN-RELATED"/>
    <property type="match status" value="1"/>
</dbReference>
<feature type="transmembrane region" description="Helical" evidence="1">
    <location>
        <begin position="166"/>
        <end position="193"/>
    </location>
</feature>
<keyword evidence="3" id="KW-1185">Reference proteome</keyword>
<keyword evidence="1" id="KW-0472">Membrane</keyword>
<organism evidence="2 3">
    <name type="scientific">Patulibacter medicamentivorans</name>
    <dbReference type="NCBI Taxonomy" id="1097667"/>
    <lineage>
        <taxon>Bacteria</taxon>
        <taxon>Bacillati</taxon>
        <taxon>Actinomycetota</taxon>
        <taxon>Thermoleophilia</taxon>
        <taxon>Solirubrobacterales</taxon>
        <taxon>Patulibacteraceae</taxon>
        <taxon>Patulibacter</taxon>
    </lineage>
</organism>
<dbReference type="Pfam" id="PF02405">
    <property type="entry name" value="MlaE"/>
    <property type="match status" value="1"/>
</dbReference>
<feature type="transmembrane region" description="Helical" evidence="1">
    <location>
        <begin position="68"/>
        <end position="88"/>
    </location>
</feature>
<dbReference type="Proteomes" id="UP000005143">
    <property type="component" value="Unassembled WGS sequence"/>
</dbReference>
<proteinExistence type="predicted"/>
<keyword evidence="1" id="KW-1133">Transmembrane helix</keyword>
<comment type="caution">
    <text evidence="2">The sequence shown here is derived from an EMBL/GenBank/DDBJ whole genome shotgun (WGS) entry which is preliminary data.</text>
</comment>
<feature type="transmembrane region" description="Helical" evidence="1">
    <location>
        <begin position="255"/>
        <end position="274"/>
    </location>
</feature>
<keyword evidence="1" id="KW-0812">Transmembrane</keyword>
<evidence type="ECO:0000313" key="3">
    <source>
        <dbReference type="Proteomes" id="UP000005143"/>
    </source>
</evidence>
<evidence type="ECO:0000313" key="2">
    <source>
        <dbReference type="EMBL" id="EHN11026.1"/>
    </source>
</evidence>